<sequence>MPDEGHPVSPQSIKRRIRLSIAQKLNVIAVAESRTVQEAASTLEDSEGYIRLGMANQAKLKRCRGVKVTKHNTVKSRAKPVIPDPHGLVTYIMDLHRQAMTVTSSHMLEYLRQFAERRGFSRHLLYRQKKSQEELKSTRIAFGKQFHDEHPGIYVDVSYNTDESRMYYAT</sequence>
<accession>W4FHL4</accession>
<dbReference type="VEuPathDB" id="FungiDB:H257_17275"/>
<proteinExistence type="predicted"/>
<name>W4FHL4_APHAT</name>
<evidence type="ECO:0000313" key="1">
    <source>
        <dbReference type="EMBL" id="ETV66233.1"/>
    </source>
</evidence>
<organism evidence="1">
    <name type="scientific">Aphanomyces astaci</name>
    <name type="common">Crayfish plague agent</name>
    <dbReference type="NCBI Taxonomy" id="112090"/>
    <lineage>
        <taxon>Eukaryota</taxon>
        <taxon>Sar</taxon>
        <taxon>Stramenopiles</taxon>
        <taxon>Oomycota</taxon>
        <taxon>Saprolegniomycetes</taxon>
        <taxon>Saprolegniales</taxon>
        <taxon>Verrucalvaceae</taxon>
        <taxon>Aphanomyces</taxon>
    </lineage>
</organism>
<reference evidence="1" key="1">
    <citation type="submission" date="2013-12" db="EMBL/GenBank/DDBJ databases">
        <title>The Genome Sequence of Aphanomyces astaci APO3.</title>
        <authorList>
            <consortium name="The Broad Institute Genomics Platform"/>
            <person name="Russ C."/>
            <person name="Tyler B."/>
            <person name="van West P."/>
            <person name="Dieguez-Uribeondo J."/>
            <person name="Young S.K."/>
            <person name="Zeng Q."/>
            <person name="Gargeya S."/>
            <person name="Fitzgerald M."/>
            <person name="Abouelleil A."/>
            <person name="Alvarado L."/>
            <person name="Chapman S.B."/>
            <person name="Gainer-Dewar J."/>
            <person name="Goldberg J."/>
            <person name="Griggs A."/>
            <person name="Gujja S."/>
            <person name="Hansen M."/>
            <person name="Howarth C."/>
            <person name="Imamovic A."/>
            <person name="Ireland A."/>
            <person name="Larimer J."/>
            <person name="McCowan C."/>
            <person name="Murphy C."/>
            <person name="Pearson M."/>
            <person name="Poon T.W."/>
            <person name="Priest M."/>
            <person name="Roberts A."/>
            <person name="Saif S."/>
            <person name="Shea T."/>
            <person name="Sykes S."/>
            <person name="Wortman J."/>
            <person name="Nusbaum C."/>
            <person name="Birren B."/>
        </authorList>
    </citation>
    <scope>NUCLEOTIDE SEQUENCE [LARGE SCALE GENOMIC DNA]</scope>
    <source>
        <strain evidence="1">APO3</strain>
    </source>
</reference>
<dbReference type="GeneID" id="20819271"/>
<dbReference type="EMBL" id="KI913215">
    <property type="protein sequence ID" value="ETV66233.1"/>
    <property type="molecule type" value="Genomic_DNA"/>
</dbReference>
<gene>
    <name evidence="1" type="ORF">H257_17275</name>
</gene>
<protein>
    <submittedName>
        <fullName evidence="1">Uncharacterized protein</fullName>
    </submittedName>
</protein>
<dbReference type="AlphaFoldDB" id="W4FHL4"/>
<dbReference type="RefSeq" id="XP_009844302.1">
    <property type="nucleotide sequence ID" value="XM_009846000.1"/>
</dbReference>